<dbReference type="PATRIC" id="fig|1107882.3.peg.5424"/>
<dbReference type="EMBL" id="AHAM01000250">
    <property type="protein sequence ID" value="EHK53885.1"/>
    <property type="molecule type" value="Genomic_DNA"/>
</dbReference>
<evidence type="ECO:0000313" key="1">
    <source>
        <dbReference type="EMBL" id="EHK53885.1"/>
    </source>
</evidence>
<name>H0HZH3_9HYPH</name>
<dbReference type="AlphaFoldDB" id="H0HZH3"/>
<reference evidence="1 2" key="1">
    <citation type="journal article" date="2012" name="J. Bacteriol.">
        <title>Draft Genome Sequence of Mesorhizobium alhagi CCNWXJ12-2T, a Novel Salt-Resistant Species Isolated from the Desert of Northwestern China.</title>
        <authorList>
            <person name="Zhou M."/>
            <person name="Chen W."/>
            <person name="Chen H."/>
            <person name="Wei G."/>
        </authorList>
    </citation>
    <scope>NUCLEOTIDE SEQUENCE [LARGE SCALE GENOMIC DNA]</scope>
    <source>
        <strain evidence="1 2">CCNWXJ12-2</strain>
    </source>
</reference>
<dbReference type="Proteomes" id="UP000003250">
    <property type="component" value="Unassembled WGS sequence"/>
</dbReference>
<protein>
    <submittedName>
        <fullName evidence="1">Uncharacterized protein</fullName>
    </submittedName>
</protein>
<accession>H0HZH3</accession>
<gene>
    <name evidence="1" type="ORF">MAXJ12_28033</name>
</gene>
<organism evidence="1 2">
    <name type="scientific">Mesorhizobium alhagi CCNWXJ12-2</name>
    <dbReference type="NCBI Taxonomy" id="1107882"/>
    <lineage>
        <taxon>Bacteria</taxon>
        <taxon>Pseudomonadati</taxon>
        <taxon>Pseudomonadota</taxon>
        <taxon>Alphaproteobacteria</taxon>
        <taxon>Hyphomicrobiales</taxon>
        <taxon>Phyllobacteriaceae</taxon>
        <taxon>Allomesorhizobium</taxon>
    </lineage>
</organism>
<proteinExistence type="predicted"/>
<sequence length="39" mass="4107">MAVAVSSASGSLFSIIISATKHVAASYTKYLLMNFEPIS</sequence>
<keyword evidence="2" id="KW-1185">Reference proteome</keyword>
<evidence type="ECO:0000313" key="2">
    <source>
        <dbReference type="Proteomes" id="UP000003250"/>
    </source>
</evidence>